<feature type="chain" id="PRO_5032665040" description="PEP-CTERM protein-sorting domain-containing protein" evidence="1">
    <location>
        <begin position="25"/>
        <end position="221"/>
    </location>
</feature>
<protein>
    <recommendedName>
        <fullName evidence="4">PEP-CTERM protein-sorting domain-containing protein</fullName>
    </recommendedName>
</protein>
<comment type="caution">
    <text evidence="2">The sequence shown here is derived from an EMBL/GenBank/DDBJ whole genome shotgun (WGS) entry which is preliminary data.</text>
</comment>
<keyword evidence="1" id="KW-0732">Signal</keyword>
<dbReference type="AlphaFoldDB" id="A0A812ISL6"/>
<dbReference type="Proteomes" id="UP000601435">
    <property type="component" value="Unassembled WGS sequence"/>
</dbReference>
<evidence type="ECO:0008006" key="4">
    <source>
        <dbReference type="Google" id="ProtNLM"/>
    </source>
</evidence>
<proteinExistence type="predicted"/>
<sequence length="221" mass="22673">MTSMTSLSVRAGFAALLLAAPASAQSLLNGSLEGPVAVGSAPPDWFEWQKTPDTCDAAGPFNNTGTPWVLSPDGGTFVRGGGSDFANSEAIGQVVTGFSTGDTYAVNFFQTNLGFQHPTSGDWLGEDGFWELVIDGAVVGASDVLSRPATPSDSIVWSVDTLSFTATSASHEIALVSRSTFPGGLAAYMGIDGVRLSLVPTPGSAALMALGGVAAIRRRRA</sequence>
<evidence type="ECO:0000313" key="3">
    <source>
        <dbReference type="Proteomes" id="UP000601435"/>
    </source>
</evidence>
<evidence type="ECO:0000313" key="2">
    <source>
        <dbReference type="EMBL" id="CAE7178626.1"/>
    </source>
</evidence>
<organism evidence="2 3">
    <name type="scientific">Symbiodinium necroappetens</name>
    <dbReference type="NCBI Taxonomy" id="1628268"/>
    <lineage>
        <taxon>Eukaryota</taxon>
        <taxon>Sar</taxon>
        <taxon>Alveolata</taxon>
        <taxon>Dinophyceae</taxon>
        <taxon>Suessiales</taxon>
        <taxon>Symbiodiniaceae</taxon>
        <taxon>Symbiodinium</taxon>
    </lineage>
</organism>
<keyword evidence="3" id="KW-1185">Reference proteome</keyword>
<feature type="signal peptide" evidence="1">
    <location>
        <begin position="1"/>
        <end position="24"/>
    </location>
</feature>
<reference evidence="2" key="1">
    <citation type="submission" date="2021-02" db="EMBL/GenBank/DDBJ databases">
        <authorList>
            <person name="Dougan E. K."/>
            <person name="Rhodes N."/>
            <person name="Thang M."/>
            <person name="Chan C."/>
        </authorList>
    </citation>
    <scope>NUCLEOTIDE SEQUENCE</scope>
</reference>
<accession>A0A812ISL6</accession>
<gene>
    <name evidence="2" type="ORF">SNEC2469_LOCUS660</name>
</gene>
<evidence type="ECO:0000256" key="1">
    <source>
        <dbReference type="SAM" id="SignalP"/>
    </source>
</evidence>
<dbReference type="EMBL" id="CAJNJA010004226">
    <property type="protein sequence ID" value="CAE7178626.1"/>
    <property type="molecule type" value="Genomic_DNA"/>
</dbReference>
<name>A0A812ISL6_9DINO</name>